<organism evidence="1 2">
    <name type="scientific">Xenoophorus captivus</name>
    <dbReference type="NCBI Taxonomy" id="1517983"/>
    <lineage>
        <taxon>Eukaryota</taxon>
        <taxon>Metazoa</taxon>
        <taxon>Chordata</taxon>
        <taxon>Craniata</taxon>
        <taxon>Vertebrata</taxon>
        <taxon>Euteleostomi</taxon>
        <taxon>Actinopterygii</taxon>
        <taxon>Neopterygii</taxon>
        <taxon>Teleostei</taxon>
        <taxon>Neoteleostei</taxon>
        <taxon>Acanthomorphata</taxon>
        <taxon>Ovalentaria</taxon>
        <taxon>Atherinomorphae</taxon>
        <taxon>Cyprinodontiformes</taxon>
        <taxon>Goodeidae</taxon>
        <taxon>Xenoophorus</taxon>
    </lineage>
</organism>
<dbReference type="Proteomes" id="UP001434883">
    <property type="component" value="Unassembled WGS sequence"/>
</dbReference>
<dbReference type="EMBL" id="JAHRIN010061960">
    <property type="protein sequence ID" value="MEQ2213449.1"/>
    <property type="molecule type" value="Genomic_DNA"/>
</dbReference>
<reference evidence="1 2" key="1">
    <citation type="submission" date="2021-06" db="EMBL/GenBank/DDBJ databases">
        <authorList>
            <person name="Palmer J.M."/>
        </authorList>
    </citation>
    <scope>NUCLEOTIDE SEQUENCE [LARGE SCALE GENOMIC DNA]</scope>
    <source>
        <strain evidence="1 2">XC_2019</strain>
        <tissue evidence="1">Muscle</tissue>
    </source>
</reference>
<evidence type="ECO:0000313" key="1">
    <source>
        <dbReference type="EMBL" id="MEQ2213449.1"/>
    </source>
</evidence>
<sequence length="112" mass="12925">MFLDCGRKPKYTETTHTCTGTTSQVLVKTTCKLHAERLQARSRTQDILPARQQCYQLYKKFNIVSIQFIYIAPNINTSSQLQFTNASGDKELNFLRLVQLSVESKFKSIWQS</sequence>
<keyword evidence="2" id="KW-1185">Reference proteome</keyword>
<gene>
    <name evidence="1" type="ORF">XENOCAPTIV_015187</name>
</gene>
<comment type="caution">
    <text evidence="1">The sequence shown here is derived from an EMBL/GenBank/DDBJ whole genome shotgun (WGS) entry which is preliminary data.</text>
</comment>
<proteinExistence type="predicted"/>
<evidence type="ECO:0000313" key="2">
    <source>
        <dbReference type="Proteomes" id="UP001434883"/>
    </source>
</evidence>
<accession>A0ABV0RZP0</accession>
<protein>
    <submittedName>
        <fullName evidence="1">Uncharacterized protein</fullName>
    </submittedName>
</protein>
<name>A0ABV0RZP0_9TELE</name>